<dbReference type="EMBL" id="LAZR01014974">
    <property type="protein sequence ID" value="KKM15149.1"/>
    <property type="molecule type" value="Genomic_DNA"/>
</dbReference>
<comment type="caution">
    <text evidence="1">The sequence shown here is derived from an EMBL/GenBank/DDBJ whole genome shotgun (WGS) entry which is preliminary data.</text>
</comment>
<accession>A0A0F9I669</accession>
<evidence type="ECO:0000313" key="1">
    <source>
        <dbReference type="EMBL" id="KKM15149.1"/>
    </source>
</evidence>
<protein>
    <submittedName>
        <fullName evidence="1">Uncharacterized protein</fullName>
    </submittedName>
</protein>
<name>A0A0F9I669_9ZZZZ</name>
<feature type="non-terminal residue" evidence="1">
    <location>
        <position position="1"/>
    </location>
</feature>
<organism evidence="1">
    <name type="scientific">marine sediment metagenome</name>
    <dbReference type="NCBI Taxonomy" id="412755"/>
    <lineage>
        <taxon>unclassified sequences</taxon>
        <taxon>metagenomes</taxon>
        <taxon>ecological metagenomes</taxon>
    </lineage>
</organism>
<reference evidence="1" key="1">
    <citation type="journal article" date="2015" name="Nature">
        <title>Complex archaea that bridge the gap between prokaryotes and eukaryotes.</title>
        <authorList>
            <person name="Spang A."/>
            <person name="Saw J.H."/>
            <person name="Jorgensen S.L."/>
            <person name="Zaremba-Niedzwiedzka K."/>
            <person name="Martijn J."/>
            <person name="Lind A.E."/>
            <person name="van Eijk R."/>
            <person name="Schleper C."/>
            <person name="Guy L."/>
            <person name="Ettema T.J."/>
        </authorList>
    </citation>
    <scope>NUCLEOTIDE SEQUENCE</scope>
</reference>
<sequence>ILTARTPGWIKEVKALNGWANVANPVLHEGDVIKIP</sequence>
<dbReference type="AlphaFoldDB" id="A0A0F9I669"/>
<gene>
    <name evidence="1" type="ORF">LCGC14_1698920</name>
</gene>
<proteinExistence type="predicted"/>